<accession>A0A1H2DCV7</accession>
<evidence type="ECO:0000256" key="2">
    <source>
        <dbReference type="SAM" id="SignalP"/>
    </source>
</evidence>
<keyword evidence="3" id="KW-0449">Lipoprotein</keyword>
<feature type="chain" id="PRO_5009272088" evidence="2">
    <location>
        <begin position="27"/>
        <end position="345"/>
    </location>
</feature>
<dbReference type="PANTHER" id="PTHR39335">
    <property type="entry name" value="BLL4220 PROTEIN"/>
    <property type="match status" value="1"/>
</dbReference>
<dbReference type="OrthoDB" id="597632at2"/>
<feature type="region of interest" description="Disordered" evidence="1">
    <location>
        <begin position="50"/>
        <end position="97"/>
    </location>
</feature>
<dbReference type="Pfam" id="PF03640">
    <property type="entry name" value="Lipoprotein_15"/>
    <property type="match status" value="4"/>
</dbReference>
<organism evidence="3 4">
    <name type="scientific">Actinoplanes derwentensis</name>
    <dbReference type="NCBI Taxonomy" id="113562"/>
    <lineage>
        <taxon>Bacteria</taxon>
        <taxon>Bacillati</taxon>
        <taxon>Actinomycetota</taxon>
        <taxon>Actinomycetes</taxon>
        <taxon>Micromonosporales</taxon>
        <taxon>Micromonosporaceae</taxon>
        <taxon>Actinoplanes</taxon>
    </lineage>
</organism>
<dbReference type="PANTHER" id="PTHR39335:SF1">
    <property type="entry name" value="BLL4220 PROTEIN"/>
    <property type="match status" value="1"/>
</dbReference>
<dbReference type="EMBL" id="LT629758">
    <property type="protein sequence ID" value="SDT80427.1"/>
    <property type="molecule type" value="Genomic_DNA"/>
</dbReference>
<gene>
    <name evidence="3" type="ORF">SAMN04489716_9198</name>
</gene>
<reference evidence="3 4" key="1">
    <citation type="submission" date="2016-10" db="EMBL/GenBank/DDBJ databases">
        <authorList>
            <person name="de Groot N.N."/>
        </authorList>
    </citation>
    <scope>NUCLEOTIDE SEQUENCE [LARGE SCALE GENOMIC DNA]</scope>
    <source>
        <strain evidence="3 4">DSM 43941</strain>
    </source>
</reference>
<dbReference type="RefSeq" id="WP_092555679.1">
    <property type="nucleotide sequence ID" value="NZ_BOMJ01000084.1"/>
</dbReference>
<dbReference type="GO" id="GO:0043448">
    <property type="term" value="P:alkane catabolic process"/>
    <property type="evidence" value="ECO:0007669"/>
    <property type="project" value="TreeGrafter"/>
</dbReference>
<evidence type="ECO:0000313" key="3">
    <source>
        <dbReference type="EMBL" id="SDT80427.1"/>
    </source>
</evidence>
<feature type="signal peptide" evidence="2">
    <location>
        <begin position="1"/>
        <end position="26"/>
    </location>
</feature>
<dbReference type="STRING" id="113562.SAMN04489716_9198"/>
<protein>
    <submittedName>
        <fullName evidence="3">Predicted lipoprotein with conserved Yx(FWY)xxD motif</fullName>
    </submittedName>
</protein>
<feature type="compositionally biased region" description="Low complexity" evidence="1">
    <location>
        <begin position="61"/>
        <end position="93"/>
    </location>
</feature>
<keyword evidence="2" id="KW-0732">Signal</keyword>
<dbReference type="AlphaFoldDB" id="A0A1H2DCV7"/>
<evidence type="ECO:0000256" key="1">
    <source>
        <dbReference type="SAM" id="MobiDB-lite"/>
    </source>
</evidence>
<sequence>MVRTPAHVLAVPLAAALILVAGCAGGDPGSPAAAPVLAAGEIELVSAPAASAGLTGDGRGETSPPAATTEPAAAATSEPAPAATTEAAQPEPAADTKAPAKWVQLSVNKAAIGETVTDVTGFTLYTFAKDPVDPPASQCTGECTRSWPPVLIQTGGRVFVDGMTADDIAAIRRPDGGVQVTIGGRPAYRFSGDTVPGDLNGHGADGAWFAFSPDGKAIDALIGAAELKDAKPDRTSTLTAKKGKDGPIVVDDDGATLYRFDQDDTDPPASNCKRACAALWQPVVAKRGGKVKLKGIDADRVWWLSRKDGTKQVTLDGSPLYRNVADKSTDTIIASAAAQGWTAAR</sequence>
<dbReference type="InterPro" id="IPR005297">
    <property type="entry name" value="Lipoprotein_repeat"/>
</dbReference>
<dbReference type="PROSITE" id="PS51257">
    <property type="entry name" value="PROKAR_LIPOPROTEIN"/>
    <property type="match status" value="1"/>
</dbReference>
<proteinExistence type="predicted"/>
<evidence type="ECO:0000313" key="4">
    <source>
        <dbReference type="Proteomes" id="UP000198688"/>
    </source>
</evidence>
<name>A0A1H2DCV7_9ACTN</name>
<dbReference type="Proteomes" id="UP000198688">
    <property type="component" value="Chromosome I"/>
</dbReference>
<keyword evidence="4" id="KW-1185">Reference proteome</keyword>